<dbReference type="InterPro" id="IPR005814">
    <property type="entry name" value="Aminotrans_3"/>
</dbReference>
<name>A0A6G1M7M8_ORBOL</name>
<evidence type="ECO:0000313" key="11">
    <source>
        <dbReference type="Proteomes" id="UP000479691"/>
    </source>
</evidence>
<evidence type="ECO:0000313" key="8">
    <source>
        <dbReference type="EMBL" id="KAF3224475.1"/>
    </source>
</evidence>
<evidence type="ECO:0000256" key="6">
    <source>
        <dbReference type="RuleBase" id="RU003560"/>
    </source>
</evidence>
<dbReference type="Proteomes" id="UP000483672">
    <property type="component" value="Unassembled WGS sequence"/>
</dbReference>
<dbReference type="PANTHER" id="PTHR11986">
    <property type="entry name" value="AMINOTRANSFERASE CLASS III"/>
    <property type="match status" value="1"/>
</dbReference>
<dbReference type="GO" id="GO:0042802">
    <property type="term" value="F:identical protein binding"/>
    <property type="evidence" value="ECO:0007669"/>
    <property type="project" value="TreeGrafter"/>
</dbReference>
<dbReference type="InterPro" id="IPR050103">
    <property type="entry name" value="Class-III_PLP-dep_AT"/>
</dbReference>
<dbReference type="EMBL" id="WIPF01000007">
    <property type="protein sequence ID" value="KAF3230587.1"/>
    <property type="molecule type" value="Genomic_DNA"/>
</dbReference>
<evidence type="ECO:0000313" key="10">
    <source>
        <dbReference type="Proteomes" id="UP000472727"/>
    </source>
</evidence>
<evidence type="ECO:0000256" key="2">
    <source>
        <dbReference type="ARBA" id="ARBA00008954"/>
    </source>
</evidence>
<reference evidence="10 11" key="1">
    <citation type="submission" date="2019-06" db="EMBL/GenBank/DDBJ databases">
        <authorList>
            <person name="Palmer J.M."/>
        </authorList>
    </citation>
    <scope>NUCLEOTIDE SEQUENCE [LARGE SCALE GENOMIC DNA]</scope>
    <source>
        <strain evidence="8 10">TWF106</strain>
        <strain evidence="9 12">TWF191</strain>
        <strain evidence="7 11">TWF788</strain>
    </source>
</reference>
<protein>
    <recommendedName>
        <fullName evidence="13">4-aminobutyrate aminotransferase</fullName>
    </recommendedName>
</protein>
<dbReference type="Proteomes" id="UP000472727">
    <property type="component" value="Unassembled WGS sequence"/>
</dbReference>
<organism evidence="9 12">
    <name type="scientific">Orbilia oligospora</name>
    <name type="common">Nematode-trapping fungus</name>
    <name type="synonym">Arthrobotrys oligospora</name>
    <dbReference type="NCBI Taxonomy" id="2813651"/>
    <lineage>
        <taxon>Eukaryota</taxon>
        <taxon>Fungi</taxon>
        <taxon>Dikarya</taxon>
        <taxon>Ascomycota</taxon>
        <taxon>Pezizomycotina</taxon>
        <taxon>Orbiliomycetes</taxon>
        <taxon>Orbiliales</taxon>
        <taxon>Orbiliaceae</taxon>
        <taxon>Orbilia</taxon>
    </lineage>
</organism>
<accession>A0A6G1M7M8</accession>
<evidence type="ECO:0000313" key="12">
    <source>
        <dbReference type="Proteomes" id="UP000483672"/>
    </source>
</evidence>
<dbReference type="EMBL" id="WIWS01000019">
    <property type="protein sequence ID" value="KAF3224475.1"/>
    <property type="molecule type" value="Genomic_DNA"/>
</dbReference>
<keyword evidence="4" id="KW-0808">Transferase</keyword>
<dbReference type="AlphaFoldDB" id="A0A6G1M7M8"/>
<comment type="cofactor">
    <cofactor evidence="1">
        <name>pyridoxal 5'-phosphate</name>
        <dbReference type="ChEBI" id="CHEBI:597326"/>
    </cofactor>
</comment>
<proteinExistence type="inferred from homology"/>
<dbReference type="PIRSF" id="PIRSF000521">
    <property type="entry name" value="Transaminase_4ab_Lys_Orn"/>
    <property type="match status" value="1"/>
</dbReference>
<evidence type="ECO:0000256" key="5">
    <source>
        <dbReference type="ARBA" id="ARBA00022898"/>
    </source>
</evidence>
<dbReference type="InterPro" id="IPR015424">
    <property type="entry name" value="PyrdxlP-dep_Trfase"/>
</dbReference>
<evidence type="ECO:0000313" key="7">
    <source>
        <dbReference type="EMBL" id="KAF3164383.1"/>
    </source>
</evidence>
<sequence>MAAATARAAFGVQHIAKGIGRLSNIVLKRGAGSFVWTDEGRKLLDFTAGIGVTNLGHCHPKVTAAAQAQIGTLVHGQVNIAMHEPMLSLIEKLKPVMPDPSLDTFFFWNSGAEAVEAAIKLARMATKRQNVIVMQGSYHGRTFGTMGLTKSKTVYSSGFAPFMPGVLTSPFPYCTQCAVACGNDTLGFENCCNNPIHELKVLLKQQSAASDTAAILIEPVLGEGGYVVPPPGFLPAVRKLCDEHGILLILDEVQSGFGRTGKYFAAEHWGVRPDILVMAKGIANGMPLSGIAANKELMDKQNPGSMGGTYGGNAVACAAGVACAEVMQEEKVLENVAARSKQLLDTLNALKTSPRTGHLIKDVRGLGLMIGLEFNSPSFPTLTPKDVAAGISSKVQAKCLQNDMLTLTTSIYETIRFIPPLTISEEEMRQGCEIFTKAVEDVANES</sequence>
<comment type="similarity">
    <text evidence="2 6">Belongs to the class-III pyridoxal-phosphate-dependent aminotransferase family.</text>
</comment>
<dbReference type="CDD" id="cd00610">
    <property type="entry name" value="OAT_like"/>
    <property type="match status" value="1"/>
</dbReference>
<evidence type="ECO:0008006" key="13">
    <source>
        <dbReference type="Google" id="ProtNLM"/>
    </source>
</evidence>
<dbReference type="InterPro" id="IPR049704">
    <property type="entry name" value="Aminotrans_3_PPA_site"/>
</dbReference>
<keyword evidence="5 6" id="KW-0663">Pyridoxal phosphate</keyword>
<dbReference type="EMBL" id="JAABOE010000114">
    <property type="protein sequence ID" value="KAF3164383.1"/>
    <property type="molecule type" value="Genomic_DNA"/>
</dbReference>
<evidence type="ECO:0000256" key="1">
    <source>
        <dbReference type="ARBA" id="ARBA00001933"/>
    </source>
</evidence>
<dbReference type="InterPro" id="IPR015421">
    <property type="entry name" value="PyrdxlP-dep_Trfase_major"/>
</dbReference>
<dbReference type="Proteomes" id="UP000479691">
    <property type="component" value="Unassembled WGS sequence"/>
</dbReference>
<dbReference type="GO" id="GO:0030170">
    <property type="term" value="F:pyridoxal phosphate binding"/>
    <property type="evidence" value="ECO:0007669"/>
    <property type="project" value="InterPro"/>
</dbReference>
<evidence type="ECO:0000256" key="4">
    <source>
        <dbReference type="ARBA" id="ARBA00022679"/>
    </source>
</evidence>
<dbReference type="SUPFAM" id="SSF53383">
    <property type="entry name" value="PLP-dependent transferases"/>
    <property type="match status" value="1"/>
</dbReference>
<dbReference type="GO" id="GO:0008483">
    <property type="term" value="F:transaminase activity"/>
    <property type="evidence" value="ECO:0007669"/>
    <property type="project" value="UniProtKB-KW"/>
</dbReference>
<dbReference type="FunFam" id="3.40.640.10:FF:000013">
    <property type="entry name" value="4-aminobutyrate aminotransferase"/>
    <property type="match status" value="1"/>
</dbReference>
<dbReference type="Pfam" id="PF00202">
    <property type="entry name" value="Aminotran_3"/>
    <property type="match status" value="1"/>
</dbReference>
<dbReference type="Gene3D" id="3.90.1150.10">
    <property type="entry name" value="Aspartate Aminotransferase, domain 1"/>
    <property type="match status" value="1"/>
</dbReference>
<comment type="caution">
    <text evidence="9">The sequence shown here is derived from an EMBL/GenBank/DDBJ whole genome shotgun (WGS) entry which is preliminary data.</text>
</comment>
<dbReference type="PROSITE" id="PS00600">
    <property type="entry name" value="AA_TRANSFER_CLASS_3"/>
    <property type="match status" value="1"/>
</dbReference>
<keyword evidence="3" id="KW-0032">Aminotransferase</keyword>
<evidence type="ECO:0000256" key="3">
    <source>
        <dbReference type="ARBA" id="ARBA00022576"/>
    </source>
</evidence>
<dbReference type="InterPro" id="IPR015422">
    <property type="entry name" value="PyrdxlP-dep_Trfase_small"/>
</dbReference>
<gene>
    <name evidence="8" type="ORF">TWF106_003938</name>
    <name evidence="9" type="ORF">TWF191_009502</name>
    <name evidence="7" type="ORF">TWF788_001168</name>
</gene>
<evidence type="ECO:0000313" key="9">
    <source>
        <dbReference type="EMBL" id="KAF3230587.1"/>
    </source>
</evidence>
<dbReference type="Gene3D" id="3.40.640.10">
    <property type="entry name" value="Type I PLP-dependent aspartate aminotransferase-like (Major domain)"/>
    <property type="match status" value="1"/>
</dbReference>